<dbReference type="STRING" id="225359.A0A2S4PZN6"/>
<evidence type="ECO:0000256" key="4">
    <source>
        <dbReference type="PROSITE-ProRule" id="PRU00221"/>
    </source>
</evidence>
<feature type="repeat" description="WD" evidence="4">
    <location>
        <begin position="83"/>
        <end position="114"/>
    </location>
</feature>
<dbReference type="EMBL" id="PEDP01000117">
    <property type="protein sequence ID" value="POS87499.1"/>
    <property type="molecule type" value="Genomic_DNA"/>
</dbReference>
<dbReference type="CDD" id="cd00200">
    <property type="entry name" value="WD40"/>
    <property type="match status" value="1"/>
</dbReference>
<keyword evidence="7" id="KW-1185">Reference proteome</keyword>
<dbReference type="PANTHER" id="PTHR19862">
    <property type="entry name" value="WD REPEAT-CONTAINING PROTEIN 48"/>
    <property type="match status" value="1"/>
</dbReference>
<dbReference type="Gene3D" id="2.130.10.10">
    <property type="entry name" value="YVTN repeat-like/Quinoprotein amine dehydrogenase"/>
    <property type="match status" value="2"/>
</dbReference>
<feature type="repeat" description="WD" evidence="4">
    <location>
        <begin position="20"/>
        <end position="54"/>
    </location>
</feature>
<dbReference type="FunFam" id="2.130.10.10:FF:001614">
    <property type="entry name" value="WD repeat protein"/>
    <property type="match status" value="1"/>
</dbReference>
<accession>A0A2S4PZN6</accession>
<dbReference type="GO" id="GO:0043130">
    <property type="term" value="F:ubiquitin binding"/>
    <property type="evidence" value="ECO:0007669"/>
    <property type="project" value="TreeGrafter"/>
</dbReference>
<dbReference type="Pfam" id="PF00400">
    <property type="entry name" value="WD40"/>
    <property type="match status" value="4"/>
</dbReference>
<dbReference type="PRINTS" id="PR00320">
    <property type="entry name" value="GPROTEINBRPT"/>
</dbReference>
<dbReference type="InterPro" id="IPR036322">
    <property type="entry name" value="WD40_repeat_dom_sf"/>
</dbReference>
<evidence type="ECO:0000256" key="3">
    <source>
        <dbReference type="ARBA" id="ARBA00022737"/>
    </source>
</evidence>
<dbReference type="OrthoDB" id="2421129at2759"/>
<name>A0A2S4PZN6_9PEZI</name>
<dbReference type="InterPro" id="IPR051246">
    <property type="entry name" value="WDR48"/>
</dbReference>
<keyword evidence="3" id="KW-0677">Repeat</keyword>
<evidence type="ECO:0000313" key="7">
    <source>
        <dbReference type="Proteomes" id="UP000237438"/>
    </source>
</evidence>
<sequence length="918" mass="101448">MANKKARQLISYVLPLSNCSGGHRLGVNGLAVDSERSILYSGGRDGSICAWNLNLDLLNTVKHDDSAKLAEKSLPSTEFRAQVEAHTHWVNDIVLAINNTALVSASSDLTIKVWRPLSDEKELPQTIGQHADYAKCLATASPQSDWVASGGLDRKICIWDLNGSGKKLEIETKDEERAEKGSVYALAANQRIMASGGPDSIIRLWDPKSGSRITKFVGHTDNIRDILINSSGDTIMTASSDQTIKVWSVTACRCMYTLTMHNDSVWSLHSDDSELKTIYSSDRSGFVVKTEFRGSVGEIDDGITLAIAQENDGVNKVITSGDYIWTATSSSCINRWANVDANSNIEVSNTYSFGVGSLNTKSESLMPEISDLSTLVPPNTSSFLITPPDDDDNSIDLSWSGARKGSATLGTSQGLIVPIRALPQETIKGHHGLVKHKLLNDRRRVLSLDTSGDVLLWDLLNCVPIKSFGKRDLDDVGLEVNTIDAVAPWCSIDTRTGRLAVILEENNCFDAEVYADELELDEVEEFREDQRINLGKWILRYILSNLLEEIIQKDEVFRRELLNSKAESCSRSSMATKPYSSFNDSCDSSSGIAVLSPISSNHLPRLPEDTTASDNKNSPSGRDSGDNHSNSPTSSESFKALSTLGEILGQEKQVLMSNDAEKETSKEGNSFFGKKFRKGMSFGSRKIRSFSNAEKNATVDEKIMDEPETCDLEDMEHKIDDNFGGVIQRIRLEYKKKILENPKGHLESRITPSQPSETPILKPPPLTTIIIQEETSGGCVDLYRGTVATTGEDAQIIEERAPLWLGELLLRNKIPTKDPVKVSFVLQPWKNLLPSISAPDGNIRLNATRMLRVKKILAYIAERIESIPEIPNASTMKPEEYLDLYCYDQKLPITMTLATLRAHVWKGGADVMLYYKSR</sequence>
<gene>
    <name evidence="6" type="ORF">EPUL_000677</name>
</gene>
<dbReference type="PROSITE" id="PS00678">
    <property type="entry name" value="WD_REPEATS_1"/>
    <property type="match status" value="2"/>
</dbReference>
<dbReference type="Proteomes" id="UP000237438">
    <property type="component" value="Unassembled WGS sequence"/>
</dbReference>
<dbReference type="Pfam" id="PF11816">
    <property type="entry name" value="DUF3337"/>
    <property type="match status" value="1"/>
</dbReference>
<dbReference type="InterPro" id="IPR020472">
    <property type="entry name" value="WD40_PAC1"/>
</dbReference>
<dbReference type="SMART" id="SM00320">
    <property type="entry name" value="WD40"/>
    <property type="match status" value="7"/>
</dbReference>
<dbReference type="GO" id="GO:0000724">
    <property type="term" value="P:double-strand break repair via homologous recombination"/>
    <property type="evidence" value="ECO:0007669"/>
    <property type="project" value="TreeGrafter"/>
</dbReference>
<feature type="compositionally biased region" description="Polar residues" evidence="5">
    <location>
        <begin position="610"/>
        <end position="637"/>
    </location>
</feature>
<dbReference type="InterPro" id="IPR021772">
    <property type="entry name" value="WDR48/Bun107"/>
</dbReference>
<dbReference type="InterPro" id="IPR015943">
    <property type="entry name" value="WD40/YVTN_repeat-like_dom_sf"/>
</dbReference>
<organism evidence="6 7">
    <name type="scientific">Erysiphe pulchra</name>
    <dbReference type="NCBI Taxonomy" id="225359"/>
    <lineage>
        <taxon>Eukaryota</taxon>
        <taxon>Fungi</taxon>
        <taxon>Dikarya</taxon>
        <taxon>Ascomycota</taxon>
        <taxon>Pezizomycotina</taxon>
        <taxon>Leotiomycetes</taxon>
        <taxon>Erysiphales</taxon>
        <taxon>Erysiphaceae</taxon>
        <taxon>Erysiphe</taxon>
    </lineage>
</organism>
<comment type="similarity">
    <text evidence="1">Belongs to the WD repeat WDR48 family.</text>
</comment>
<dbReference type="InterPro" id="IPR001680">
    <property type="entry name" value="WD40_rpt"/>
</dbReference>
<dbReference type="PROSITE" id="PS50082">
    <property type="entry name" value="WD_REPEATS_2"/>
    <property type="match status" value="4"/>
</dbReference>
<dbReference type="InterPro" id="IPR019775">
    <property type="entry name" value="WD40_repeat_CS"/>
</dbReference>
<dbReference type="PROSITE" id="PS50294">
    <property type="entry name" value="WD_REPEATS_REGION"/>
    <property type="match status" value="3"/>
</dbReference>
<comment type="caution">
    <text evidence="6">The sequence shown here is derived from an EMBL/GenBank/DDBJ whole genome shotgun (WGS) entry which is preliminary data.</text>
</comment>
<evidence type="ECO:0000256" key="2">
    <source>
        <dbReference type="ARBA" id="ARBA00022574"/>
    </source>
</evidence>
<dbReference type="AlphaFoldDB" id="A0A2S4PZN6"/>
<feature type="repeat" description="WD" evidence="4">
    <location>
        <begin position="216"/>
        <end position="257"/>
    </location>
</feature>
<dbReference type="SUPFAM" id="SSF50978">
    <property type="entry name" value="WD40 repeat-like"/>
    <property type="match status" value="1"/>
</dbReference>
<dbReference type="PANTHER" id="PTHR19862:SF14">
    <property type="entry name" value="WD REPEAT-CONTAINING PROTEIN 48"/>
    <property type="match status" value="1"/>
</dbReference>
<evidence type="ECO:0000256" key="1">
    <source>
        <dbReference type="ARBA" id="ARBA00006917"/>
    </source>
</evidence>
<evidence type="ECO:0000313" key="6">
    <source>
        <dbReference type="EMBL" id="POS87499.1"/>
    </source>
</evidence>
<dbReference type="CDD" id="cd17041">
    <property type="entry name" value="Ubl_WDR48"/>
    <property type="match status" value="1"/>
</dbReference>
<proteinExistence type="inferred from homology"/>
<feature type="region of interest" description="Disordered" evidence="5">
    <location>
        <begin position="599"/>
        <end position="637"/>
    </location>
</feature>
<protein>
    <submittedName>
        <fullName evidence="6">Uncharacterized protein</fullName>
    </submittedName>
</protein>
<evidence type="ECO:0000256" key="5">
    <source>
        <dbReference type="SAM" id="MobiDB-lite"/>
    </source>
</evidence>
<keyword evidence="2 4" id="KW-0853">WD repeat</keyword>
<feature type="repeat" description="WD" evidence="4">
    <location>
        <begin position="176"/>
        <end position="215"/>
    </location>
</feature>
<reference evidence="6 7" key="1">
    <citation type="submission" date="2017-10" db="EMBL/GenBank/DDBJ databases">
        <title>Development of genomic resources for the powdery mildew, Erysiphe pulchra.</title>
        <authorList>
            <person name="Wadl P.A."/>
            <person name="Mack B.M."/>
            <person name="Moore G."/>
            <person name="Beltz S.B."/>
        </authorList>
    </citation>
    <scope>NUCLEOTIDE SEQUENCE [LARGE SCALE GENOMIC DNA]</scope>
    <source>
        <strain evidence="6">Cflorida</strain>
    </source>
</reference>